<evidence type="ECO:0000256" key="1">
    <source>
        <dbReference type="RuleBase" id="RU004003"/>
    </source>
</evidence>
<dbReference type="PANTHER" id="PTHR30332:SF17">
    <property type="entry name" value="TYPE IV PILIATION SYSTEM PROTEIN DR_0774-RELATED"/>
    <property type="match status" value="1"/>
</dbReference>
<gene>
    <name evidence="5" type="primary">sctC_3</name>
    <name evidence="5" type="ORF">Rcae01_00884</name>
</gene>
<comment type="caution">
    <text evidence="5">The sequence shown here is derived from an EMBL/GenBank/DDBJ whole genome shotgun (WGS) entry which is preliminary data.</text>
</comment>
<evidence type="ECO:0000259" key="4">
    <source>
        <dbReference type="Pfam" id="PF13629"/>
    </source>
</evidence>
<protein>
    <submittedName>
        <fullName evidence="5">Type 3 secretion system secretin</fullName>
    </submittedName>
</protein>
<feature type="domain" description="Type II/III secretion system secretin-like" evidence="3">
    <location>
        <begin position="353"/>
        <end position="521"/>
    </location>
</feature>
<dbReference type="PANTHER" id="PTHR30332">
    <property type="entry name" value="PROBABLE GENERAL SECRETION PATHWAY PROTEIN D"/>
    <property type="match status" value="1"/>
</dbReference>
<dbReference type="InterPro" id="IPR032789">
    <property type="entry name" value="T2SS-T3SS_pil_N"/>
</dbReference>
<evidence type="ECO:0000256" key="2">
    <source>
        <dbReference type="SAM" id="MobiDB-lite"/>
    </source>
</evidence>
<feature type="region of interest" description="Disordered" evidence="2">
    <location>
        <begin position="67"/>
        <end position="87"/>
    </location>
</feature>
<dbReference type="PRINTS" id="PR00811">
    <property type="entry name" value="BCTERIALGSPD"/>
</dbReference>
<organism evidence="5 6">
    <name type="scientific">Novipirellula caenicola</name>
    <dbReference type="NCBI Taxonomy" id="1536901"/>
    <lineage>
        <taxon>Bacteria</taxon>
        <taxon>Pseudomonadati</taxon>
        <taxon>Planctomycetota</taxon>
        <taxon>Planctomycetia</taxon>
        <taxon>Pirellulales</taxon>
        <taxon>Pirellulaceae</taxon>
        <taxon>Novipirellula</taxon>
    </lineage>
</organism>
<comment type="similarity">
    <text evidence="1">Belongs to the bacterial secretin family.</text>
</comment>
<reference evidence="5 6" key="1">
    <citation type="submission" date="2024-02" db="EMBL/GenBank/DDBJ databases">
        <title>Rhodopirellula caenicola NBRC 110016.</title>
        <authorList>
            <person name="Ichikawa N."/>
            <person name="Katano-Makiyama Y."/>
            <person name="Hidaka K."/>
        </authorList>
    </citation>
    <scope>NUCLEOTIDE SEQUENCE [LARGE SCALE GENOMIC DNA]</scope>
    <source>
        <strain evidence="5 6">NBRC 110016</strain>
    </source>
</reference>
<sequence>MTKPSLHWPGWYFQQKHASIAVLLACITVCTSAIGQDPAPRRLPTPVAPVIESGESVPVPPQVRTDDIGPALYQPESPAVPPASAAAKQRESRFVEAKIDAEILLPLKLGRPQILQLADTPLRIYVPDEGVIRAEIIDRESGRELAVTGLQPGTTTLMLWFEDQSNPTGQSIVSYLVRVDEDKRSIDEVARQLNQRFPDSFIELTDVNGRLMVSGEARDAIEMSHILQVLVSTRGVPAGVRRVSPVQTVSNVVDFTGNNTLDMEAQAADDRSLLDPVALAQAGIINLMRVPGEQQVMLRVTVAEVNRTAARSLGLNFTAIQNNNLFSNTTGSIAGNIQAILDGGDISLRIEALRRLSLSRTLAEPNLVAINGQTANFQAGGQFPIPVIASGGVGTNLQGVQFVPFGVQLQFLPVIQDRDVIRLQINADVSTRDESLGTNIGGGGGGGTSVPGLNSRNFSSTVELRSGQTLAVAGLLQTNFGASSDRVPFFGDLPLIGPLTGANRTSASEQELVILVTPELVAPVDSCVTPGLPGNDVYEPTDVEFYLSNRLESRRSRDFRSPVRTDYHKQRRPDLGCPDRFIIGSNGPTDRCCNQPVAVPHQPVPTIGESMPTVYSTPMMIDEVSQ</sequence>
<dbReference type="EMBL" id="BAABRO010000001">
    <property type="protein sequence ID" value="GAA5505439.1"/>
    <property type="molecule type" value="Genomic_DNA"/>
</dbReference>
<evidence type="ECO:0000313" key="5">
    <source>
        <dbReference type="EMBL" id="GAA5505439.1"/>
    </source>
</evidence>
<keyword evidence="6" id="KW-1185">Reference proteome</keyword>
<dbReference type="InterPro" id="IPR001775">
    <property type="entry name" value="GspD/PilQ"/>
</dbReference>
<dbReference type="Pfam" id="PF13629">
    <property type="entry name" value="T2SS-T3SS_pil_N"/>
    <property type="match status" value="1"/>
</dbReference>
<dbReference type="InterPro" id="IPR050810">
    <property type="entry name" value="Bact_Secretion_Sys_Channel"/>
</dbReference>
<evidence type="ECO:0000313" key="6">
    <source>
        <dbReference type="Proteomes" id="UP001416858"/>
    </source>
</evidence>
<evidence type="ECO:0000259" key="3">
    <source>
        <dbReference type="Pfam" id="PF00263"/>
    </source>
</evidence>
<name>A0ABP9VJR9_9BACT</name>
<dbReference type="RefSeq" id="WP_345682463.1">
    <property type="nucleotide sequence ID" value="NZ_BAABRO010000001.1"/>
</dbReference>
<dbReference type="Pfam" id="PF00263">
    <property type="entry name" value="Secretin"/>
    <property type="match status" value="1"/>
</dbReference>
<proteinExistence type="inferred from homology"/>
<dbReference type="Proteomes" id="UP001416858">
    <property type="component" value="Unassembled WGS sequence"/>
</dbReference>
<dbReference type="PRINTS" id="PR01032">
    <property type="entry name" value="PHAGEIV"/>
</dbReference>
<feature type="domain" description="Pilus formation protein N-terminal" evidence="4">
    <location>
        <begin position="107"/>
        <end position="174"/>
    </location>
</feature>
<accession>A0ABP9VJR9</accession>
<dbReference type="InterPro" id="IPR004846">
    <property type="entry name" value="T2SS/T3SS_dom"/>
</dbReference>